<dbReference type="PANTHER" id="PTHR38643">
    <property type="entry name" value="PURINE NUCLEOSIDE PERMEASE C285.05-RELATED"/>
    <property type="match status" value="1"/>
</dbReference>
<evidence type="ECO:0000313" key="2">
    <source>
        <dbReference type="Proteomes" id="UP000032544"/>
    </source>
</evidence>
<name>A0A0D8J8N7_9BACT</name>
<dbReference type="PANTHER" id="PTHR38643:SF1">
    <property type="entry name" value="PURINE NUCLEOSIDE PERMEASE C285.05-RELATED"/>
    <property type="match status" value="1"/>
</dbReference>
<dbReference type="EMBL" id="JRHC01000006">
    <property type="protein sequence ID" value="KJF42173.1"/>
    <property type="molecule type" value="Genomic_DNA"/>
</dbReference>
<protein>
    <recommendedName>
        <fullName evidence="3">Purine nucleoside permease</fullName>
    </recommendedName>
</protein>
<gene>
    <name evidence="1" type="ORF">LH29_20430</name>
</gene>
<keyword evidence="2" id="KW-1185">Reference proteome</keyword>
<dbReference type="AlphaFoldDB" id="A0A0D8J8N7"/>
<dbReference type="GO" id="GO:0009116">
    <property type="term" value="P:nucleoside metabolic process"/>
    <property type="evidence" value="ECO:0007669"/>
    <property type="project" value="InterPro"/>
</dbReference>
<sequence length="345" mass="38859">MFDYITYKRFVIIFTILSLIHFNTASAQRTSFKVIIITMMEMGDLTDDGIGEAQLWYQRDSLVNEMEIPGAYSPLYYNDNGEGLIITGGGLANATASVMALGLNPKLDLSNTYFIVAGIAGTSPQVCTLGSAVWSEWILDADLCHVIDAKELPDNWDFSRFRLGCKEVWCENGWTIGTEVTQLNSSLVKKAYEITKNVELFDIQEAQEIRNRFPANSAARREPFVTIGDNVAGNTFFYGKVYSEWADWWVKKWTNGQGTYYVTNMEDSGIVTALKRLSETNLISFDRVMALRTASDFDQQYPGENASDCINDTWVGFPIAVENAYRVGGFVAHEIVNNWAEWNEE</sequence>
<dbReference type="Gene3D" id="3.40.50.1580">
    <property type="entry name" value="Nucleoside phosphorylase domain"/>
    <property type="match status" value="1"/>
</dbReference>
<proteinExistence type="predicted"/>
<reference evidence="1 2" key="1">
    <citation type="submission" date="2014-09" db="EMBL/GenBank/DDBJ databases">
        <title>Draft Genome Sequence of Draconibacterium sp. JN14CK-3.</title>
        <authorList>
            <person name="Dong C."/>
            <person name="Lai Q."/>
            <person name="Shao Z."/>
        </authorList>
    </citation>
    <scope>NUCLEOTIDE SEQUENCE [LARGE SCALE GENOMIC DNA]</scope>
    <source>
        <strain evidence="1 2">JN14CK-3</strain>
    </source>
</reference>
<dbReference type="PIRSF" id="PIRSF013171">
    <property type="entry name" value="Pur_nuclsid_perm"/>
    <property type="match status" value="1"/>
</dbReference>
<evidence type="ECO:0000313" key="1">
    <source>
        <dbReference type="EMBL" id="KJF42173.1"/>
    </source>
</evidence>
<dbReference type="Pfam" id="PF06516">
    <property type="entry name" value="NUP"/>
    <property type="match status" value="1"/>
</dbReference>
<dbReference type="Proteomes" id="UP000032544">
    <property type="component" value="Unassembled WGS sequence"/>
</dbReference>
<evidence type="ECO:0008006" key="3">
    <source>
        <dbReference type="Google" id="ProtNLM"/>
    </source>
</evidence>
<comment type="caution">
    <text evidence="1">The sequence shown here is derived from an EMBL/GenBank/DDBJ whole genome shotgun (WGS) entry which is preliminary data.</text>
</comment>
<dbReference type="GO" id="GO:0003824">
    <property type="term" value="F:catalytic activity"/>
    <property type="evidence" value="ECO:0007669"/>
    <property type="project" value="InterPro"/>
</dbReference>
<dbReference type="InterPro" id="IPR035994">
    <property type="entry name" value="Nucleoside_phosphorylase_sf"/>
</dbReference>
<dbReference type="GO" id="GO:0055085">
    <property type="term" value="P:transmembrane transport"/>
    <property type="evidence" value="ECO:0007669"/>
    <property type="project" value="InterPro"/>
</dbReference>
<organism evidence="1 2">
    <name type="scientific">Draconibacterium sediminis</name>
    <dbReference type="NCBI Taxonomy" id="1544798"/>
    <lineage>
        <taxon>Bacteria</taxon>
        <taxon>Pseudomonadati</taxon>
        <taxon>Bacteroidota</taxon>
        <taxon>Bacteroidia</taxon>
        <taxon>Marinilabiliales</taxon>
        <taxon>Prolixibacteraceae</taxon>
        <taxon>Draconibacterium</taxon>
    </lineage>
</organism>
<dbReference type="STRING" id="1544798.LH29_20430"/>
<accession>A0A0D8J8N7</accession>
<dbReference type="InterPro" id="IPR009486">
    <property type="entry name" value="Pur_nuclsid_perm"/>
</dbReference>